<dbReference type="RefSeq" id="WP_188825093.1">
    <property type="nucleotide sequence ID" value="NZ_BMHH01000013.1"/>
</dbReference>
<proteinExistence type="predicted"/>
<dbReference type="Proteomes" id="UP000646478">
    <property type="component" value="Unassembled WGS sequence"/>
</dbReference>
<accession>A0A916WIH8</accession>
<name>A0A916WIH8_9HYPH</name>
<keyword evidence="2" id="KW-1185">Reference proteome</keyword>
<gene>
    <name evidence="1" type="ORF">GCM10011491_30950</name>
</gene>
<organism evidence="1 2">
    <name type="scientific">Brucella endophytica</name>
    <dbReference type="NCBI Taxonomy" id="1963359"/>
    <lineage>
        <taxon>Bacteria</taxon>
        <taxon>Pseudomonadati</taxon>
        <taxon>Pseudomonadota</taxon>
        <taxon>Alphaproteobacteria</taxon>
        <taxon>Hyphomicrobiales</taxon>
        <taxon>Brucellaceae</taxon>
        <taxon>Brucella/Ochrobactrum group</taxon>
        <taxon>Brucella</taxon>
    </lineage>
</organism>
<dbReference type="EMBL" id="BMHH01000013">
    <property type="protein sequence ID" value="GGB00561.1"/>
    <property type="molecule type" value="Genomic_DNA"/>
</dbReference>
<dbReference type="AlphaFoldDB" id="A0A916WIH8"/>
<dbReference type="Gene3D" id="3.30.2000.30">
    <property type="match status" value="1"/>
</dbReference>
<sequence length="145" mass="15753">MNAPVLNVLSGLYAAVVAVPAITSKLGSFNGSPSVHTRRPVPSGATYPMITIGPVIARSDEDGINDFKPVVVLDINVYGPQPDSYRNVEQVADLVYSLFHRQARSFTVPNYQVWMVTCSGPSPAPVDDESRVGRRVTLTIRLRAQ</sequence>
<reference evidence="1" key="2">
    <citation type="submission" date="2020-09" db="EMBL/GenBank/DDBJ databases">
        <authorList>
            <person name="Sun Q."/>
            <person name="Zhou Y."/>
        </authorList>
    </citation>
    <scope>NUCLEOTIDE SEQUENCE</scope>
    <source>
        <strain evidence="1">CGMCC 1.15082</strain>
    </source>
</reference>
<reference evidence="1" key="1">
    <citation type="journal article" date="2014" name="Int. J. Syst. Evol. Microbiol.">
        <title>Complete genome sequence of Corynebacterium casei LMG S-19264T (=DSM 44701T), isolated from a smear-ripened cheese.</title>
        <authorList>
            <consortium name="US DOE Joint Genome Institute (JGI-PGF)"/>
            <person name="Walter F."/>
            <person name="Albersmeier A."/>
            <person name="Kalinowski J."/>
            <person name="Ruckert C."/>
        </authorList>
    </citation>
    <scope>NUCLEOTIDE SEQUENCE</scope>
    <source>
        <strain evidence="1">CGMCC 1.15082</strain>
    </source>
</reference>
<comment type="caution">
    <text evidence="1">The sequence shown here is derived from an EMBL/GenBank/DDBJ whole genome shotgun (WGS) entry which is preliminary data.</text>
</comment>
<evidence type="ECO:0000313" key="2">
    <source>
        <dbReference type="Proteomes" id="UP000646478"/>
    </source>
</evidence>
<evidence type="ECO:0000313" key="1">
    <source>
        <dbReference type="EMBL" id="GGB00561.1"/>
    </source>
</evidence>
<protein>
    <recommendedName>
        <fullName evidence="3">DUF3168 domain-containing protein</fullName>
    </recommendedName>
</protein>
<evidence type="ECO:0008006" key="3">
    <source>
        <dbReference type="Google" id="ProtNLM"/>
    </source>
</evidence>
<dbReference type="InterPro" id="IPR053745">
    <property type="entry name" value="Viral_Tail_Comp_sf"/>
</dbReference>